<dbReference type="EMBL" id="CAKXAJ010000282">
    <property type="protein sequence ID" value="CAH2207462.1"/>
    <property type="molecule type" value="Genomic_DNA"/>
</dbReference>
<evidence type="ECO:0000313" key="1">
    <source>
        <dbReference type="EMBL" id="CAH2207462.1"/>
    </source>
</evidence>
<reference evidence="1" key="1">
    <citation type="submission" date="2022-03" db="EMBL/GenBank/DDBJ databases">
        <authorList>
            <person name="Lindestad O."/>
        </authorList>
    </citation>
    <scope>NUCLEOTIDE SEQUENCE</scope>
</reference>
<evidence type="ECO:0000313" key="2">
    <source>
        <dbReference type="Proteomes" id="UP000838756"/>
    </source>
</evidence>
<dbReference type="AlphaFoldDB" id="A0A8S4QDX1"/>
<feature type="non-terminal residue" evidence="1">
    <location>
        <position position="1"/>
    </location>
</feature>
<sequence>PGGRAVSGAPQPATPLLQVVLACEHSAPGGPRRSGS</sequence>
<accession>A0A8S4QDX1</accession>
<organism evidence="1 2">
    <name type="scientific">Pararge aegeria aegeria</name>
    <dbReference type="NCBI Taxonomy" id="348720"/>
    <lineage>
        <taxon>Eukaryota</taxon>
        <taxon>Metazoa</taxon>
        <taxon>Ecdysozoa</taxon>
        <taxon>Arthropoda</taxon>
        <taxon>Hexapoda</taxon>
        <taxon>Insecta</taxon>
        <taxon>Pterygota</taxon>
        <taxon>Neoptera</taxon>
        <taxon>Endopterygota</taxon>
        <taxon>Lepidoptera</taxon>
        <taxon>Glossata</taxon>
        <taxon>Ditrysia</taxon>
        <taxon>Papilionoidea</taxon>
        <taxon>Nymphalidae</taxon>
        <taxon>Satyrinae</taxon>
        <taxon>Satyrini</taxon>
        <taxon>Parargina</taxon>
        <taxon>Pararge</taxon>
    </lineage>
</organism>
<dbReference type="Proteomes" id="UP000838756">
    <property type="component" value="Unassembled WGS sequence"/>
</dbReference>
<name>A0A8S4QDX1_9NEOP</name>
<protein>
    <submittedName>
        <fullName evidence="1">Jg27340 protein</fullName>
    </submittedName>
</protein>
<comment type="caution">
    <text evidence="1">The sequence shown here is derived from an EMBL/GenBank/DDBJ whole genome shotgun (WGS) entry which is preliminary data.</text>
</comment>
<proteinExistence type="predicted"/>
<gene>
    <name evidence="1" type="primary">jg27340</name>
    <name evidence="1" type="ORF">PAEG_LOCUS83</name>
</gene>
<keyword evidence="2" id="KW-1185">Reference proteome</keyword>